<dbReference type="Proteomes" id="UP000694005">
    <property type="component" value="Chromosome A02"/>
</dbReference>
<evidence type="ECO:0000256" key="1">
    <source>
        <dbReference type="SAM" id="MobiDB-lite"/>
    </source>
</evidence>
<organism evidence="3">
    <name type="scientific">Brassica campestris</name>
    <name type="common">Field mustard</name>
    <dbReference type="NCBI Taxonomy" id="3711"/>
    <lineage>
        <taxon>Eukaryota</taxon>
        <taxon>Viridiplantae</taxon>
        <taxon>Streptophyta</taxon>
        <taxon>Embryophyta</taxon>
        <taxon>Tracheophyta</taxon>
        <taxon>Spermatophyta</taxon>
        <taxon>Magnoliopsida</taxon>
        <taxon>eudicotyledons</taxon>
        <taxon>Gunneridae</taxon>
        <taxon>Pentapetalae</taxon>
        <taxon>rosids</taxon>
        <taxon>malvids</taxon>
        <taxon>Brassicales</taxon>
        <taxon>Brassicaceae</taxon>
        <taxon>Brassiceae</taxon>
        <taxon>Brassica</taxon>
    </lineage>
</organism>
<name>A0A3P6AFX5_BRACM</name>
<evidence type="ECO:0000313" key="3">
    <source>
        <dbReference type="EMBL" id="VDC88495.1"/>
    </source>
</evidence>
<proteinExistence type="predicted"/>
<feature type="compositionally biased region" description="Basic and acidic residues" evidence="1">
    <location>
        <begin position="25"/>
        <end position="45"/>
    </location>
</feature>
<protein>
    <submittedName>
        <fullName evidence="2">Uncharacterized protein</fullName>
    </submittedName>
</protein>
<dbReference type="AlphaFoldDB" id="A0A3P6AFX5"/>
<gene>
    <name evidence="3" type="ORF">BRAA02T06849Z</name>
    <name evidence="2" type="ORF">BRAPAZ1V2_A02P23520.2</name>
</gene>
<evidence type="ECO:0000313" key="2">
    <source>
        <dbReference type="EMBL" id="CAG7893400.1"/>
    </source>
</evidence>
<feature type="region of interest" description="Disordered" evidence="1">
    <location>
        <begin position="1"/>
        <end position="45"/>
    </location>
</feature>
<accession>A0A3P6AFX5</accession>
<dbReference type="Gramene" id="A02p23520.2_BraZ1">
    <property type="protein sequence ID" value="A02p23520.2_BraZ1.CDS.1"/>
    <property type="gene ID" value="A02g23520.2_BraZ1"/>
</dbReference>
<dbReference type="EMBL" id="LS974618">
    <property type="protein sequence ID" value="CAG7893400.1"/>
    <property type="molecule type" value="Genomic_DNA"/>
</dbReference>
<reference evidence="3" key="1">
    <citation type="submission" date="2018-11" db="EMBL/GenBank/DDBJ databases">
        <authorList>
            <consortium name="Genoscope - CEA"/>
            <person name="William W."/>
        </authorList>
    </citation>
    <scope>NUCLEOTIDE SEQUENCE</scope>
</reference>
<sequence length="45" mass="5225">MIDRSAKMNRLGTRRGSDDIEAEEREAIGHRRTENIDQRTGRTPK</sequence>
<dbReference type="EMBL" id="LR031573">
    <property type="protein sequence ID" value="VDC88495.1"/>
    <property type="molecule type" value="Genomic_DNA"/>
</dbReference>